<evidence type="ECO:0000313" key="2">
    <source>
        <dbReference type="EMBL" id="AKU95388.1"/>
    </source>
</evidence>
<name>A0A0K1PPD7_9BACT</name>
<protein>
    <submittedName>
        <fullName evidence="2">Uncharacterized protein</fullName>
    </submittedName>
</protein>
<dbReference type="AlphaFoldDB" id="A0A0K1PPD7"/>
<dbReference type="KEGG" id="llu:AKJ09_02052"/>
<sequence length="187" mass="19328">MTLAAFVACAGAGFVGLACSDGGGQIRGGQTQFDGAPPSNEEGDPGLQEGDASDIDAASWPEEQVDAGSGTTWTDLYRDFFGPTGAASCSSSGTCHGDPAAAGTTKSAGYLCADKDGCRQSMLSDTTALIQTRDFSAPEGSTLVRILWQRKTNGTLTGSMPKTPRYVFSRASLERIQTWIGNGAPND</sequence>
<evidence type="ECO:0000313" key="3">
    <source>
        <dbReference type="Proteomes" id="UP000064967"/>
    </source>
</evidence>
<accession>A0A0K1PPD7</accession>
<feature type="region of interest" description="Disordered" evidence="1">
    <location>
        <begin position="28"/>
        <end position="53"/>
    </location>
</feature>
<proteinExistence type="predicted"/>
<dbReference type="Proteomes" id="UP000064967">
    <property type="component" value="Chromosome"/>
</dbReference>
<keyword evidence="3" id="KW-1185">Reference proteome</keyword>
<organism evidence="2 3">
    <name type="scientific">Labilithrix luteola</name>
    <dbReference type="NCBI Taxonomy" id="1391654"/>
    <lineage>
        <taxon>Bacteria</taxon>
        <taxon>Pseudomonadati</taxon>
        <taxon>Myxococcota</taxon>
        <taxon>Polyangia</taxon>
        <taxon>Polyangiales</taxon>
        <taxon>Labilitrichaceae</taxon>
        <taxon>Labilithrix</taxon>
    </lineage>
</organism>
<evidence type="ECO:0000256" key="1">
    <source>
        <dbReference type="SAM" id="MobiDB-lite"/>
    </source>
</evidence>
<dbReference type="STRING" id="1391654.AKJ09_02052"/>
<dbReference type="EMBL" id="CP012333">
    <property type="protein sequence ID" value="AKU95388.1"/>
    <property type="molecule type" value="Genomic_DNA"/>
</dbReference>
<reference evidence="2 3" key="1">
    <citation type="submission" date="2015-08" db="EMBL/GenBank/DDBJ databases">
        <authorList>
            <person name="Babu N.S."/>
            <person name="Beckwith C.J."/>
            <person name="Beseler K.G."/>
            <person name="Brison A."/>
            <person name="Carone J.V."/>
            <person name="Caskin T.P."/>
            <person name="Diamond M."/>
            <person name="Durham M.E."/>
            <person name="Foxe J.M."/>
            <person name="Go M."/>
            <person name="Henderson B.A."/>
            <person name="Jones I.B."/>
            <person name="McGettigan J.A."/>
            <person name="Micheletti S.J."/>
            <person name="Nasrallah M.E."/>
            <person name="Ortiz D."/>
            <person name="Piller C.R."/>
            <person name="Privatt S.R."/>
            <person name="Schneider S.L."/>
            <person name="Sharp S."/>
            <person name="Smith T.C."/>
            <person name="Stanton J.D."/>
            <person name="Ullery H.E."/>
            <person name="Wilson R.J."/>
            <person name="Serrano M.G."/>
            <person name="Buck G."/>
            <person name="Lee V."/>
            <person name="Wang Y."/>
            <person name="Carvalho R."/>
            <person name="Voegtly L."/>
            <person name="Shi R."/>
            <person name="Duckworth R."/>
            <person name="Johnson A."/>
            <person name="Loviza R."/>
            <person name="Walstead R."/>
            <person name="Shah Z."/>
            <person name="Kiflezghi M."/>
            <person name="Wade K."/>
            <person name="Ball S.L."/>
            <person name="Bradley K.W."/>
            <person name="Asai D.J."/>
            <person name="Bowman C.A."/>
            <person name="Russell D.A."/>
            <person name="Pope W.H."/>
            <person name="Jacobs-Sera D."/>
            <person name="Hendrix R.W."/>
            <person name="Hatfull G.F."/>
        </authorList>
    </citation>
    <scope>NUCLEOTIDE SEQUENCE [LARGE SCALE GENOMIC DNA]</scope>
    <source>
        <strain evidence="2 3">DSM 27648</strain>
    </source>
</reference>
<gene>
    <name evidence="2" type="ORF">AKJ09_02052</name>
</gene>